<evidence type="ECO:0000313" key="2">
    <source>
        <dbReference type="EMBL" id="MET1491419.1"/>
    </source>
</evidence>
<evidence type="ECO:0000256" key="1">
    <source>
        <dbReference type="SAM" id="Phobius"/>
    </source>
</evidence>
<keyword evidence="1" id="KW-1133">Transmembrane helix</keyword>
<evidence type="ECO:0000313" key="3">
    <source>
        <dbReference type="Proteomes" id="UP001548590"/>
    </source>
</evidence>
<keyword evidence="1" id="KW-0812">Transmembrane</keyword>
<feature type="transmembrane region" description="Helical" evidence="1">
    <location>
        <begin position="12"/>
        <end position="30"/>
    </location>
</feature>
<gene>
    <name evidence="2" type="ORF">ABVT11_16395</name>
</gene>
<reference evidence="2 3" key="1">
    <citation type="submission" date="2024-07" db="EMBL/GenBank/DDBJ databases">
        <title>Uliginosibacterium paludis KCTC:42655.</title>
        <authorList>
            <person name="Kim M.K."/>
        </authorList>
    </citation>
    <scope>NUCLEOTIDE SEQUENCE [LARGE SCALE GENOMIC DNA]</scope>
    <source>
        <strain evidence="2 3">KCTC 42655</strain>
    </source>
</reference>
<dbReference type="RefSeq" id="WP_345929206.1">
    <property type="nucleotide sequence ID" value="NZ_JBDIVF010000009.1"/>
</dbReference>
<name>A0ABV2CU18_9RHOO</name>
<organism evidence="2 3">
    <name type="scientific">Uliginosibacterium paludis</name>
    <dbReference type="NCBI Taxonomy" id="1615952"/>
    <lineage>
        <taxon>Bacteria</taxon>
        <taxon>Pseudomonadati</taxon>
        <taxon>Pseudomonadota</taxon>
        <taxon>Betaproteobacteria</taxon>
        <taxon>Rhodocyclales</taxon>
        <taxon>Zoogloeaceae</taxon>
        <taxon>Uliginosibacterium</taxon>
    </lineage>
</organism>
<proteinExistence type="predicted"/>
<comment type="caution">
    <text evidence="2">The sequence shown here is derived from an EMBL/GenBank/DDBJ whole genome shotgun (WGS) entry which is preliminary data.</text>
</comment>
<dbReference type="Proteomes" id="UP001548590">
    <property type="component" value="Unassembled WGS sequence"/>
</dbReference>
<keyword evidence="1" id="KW-0472">Membrane</keyword>
<accession>A0ABV2CU18</accession>
<sequence>MNTPAVPATLYLWYLGTPAMPVLVGELHLVMNRRAVSLRYADAWRRNGIPLSEDLPLGEQEFFPKDKDLATYFCLNGSNSAQS</sequence>
<protein>
    <submittedName>
        <fullName evidence="2">Uncharacterized protein</fullName>
    </submittedName>
</protein>
<keyword evidence="3" id="KW-1185">Reference proteome</keyword>
<dbReference type="EMBL" id="JBEWLZ010000011">
    <property type="protein sequence ID" value="MET1491419.1"/>
    <property type="molecule type" value="Genomic_DNA"/>
</dbReference>